<sequence length="97" mass="11766">MNHDEQIQNYESEFLSMRNKTFTVVTERLRYPKREGKKTSNHSYNCPTDYGQTRTNPQLHVYNYQQGCRPKKELRLSEQHACRNHFVRIHPVYNKSY</sequence>
<accession>A0A0A8XN30</accession>
<reference evidence="2" key="1">
    <citation type="submission" date="2014-09" db="EMBL/GenBank/DDBJ databases">
        <authorList>
            <person name="Magalhaes I.L.F."/>
            <person name="Oliveira U."/>
            <person name="Santos F.R."/>
            <person name="Vidigal T.H.D.A."/>
            <person name="Brescovit A.D."/>
            <person name="Santos A.J."/>
        </authorList>
    </citation>
    <scope>NUCLEOTIDE SEQUENCE</scope>
    <source>
        <tissue evidence="2">Shoot tissue taken approximately 20 cm above the soil surface</tissue>
    </source>
</reference>
<organism evidence="2">
    <name type="scientific">Arundo donax</name>
    <name type="common">Giant reed</name>
    <name type="synonym">Donax arundinaceus</name>
    <dbReference type="NCBI Taxonomy" id="35708"/>
    <lineage>
        <taxon>Eukaryota</taxon>
        <taxon>Viridiplantae</taxon>
        <taxon>Streptophyta</taxon>
        <taxon>Embryophyta</taxon>
        <taxon>Tracheophyta</taxon>
        <taxon>Spermatophyta</taxon>
        <taxon>Magnoliopsida</taxon>
        <taxon>Liliopsida</taxon>
        <taxon>Poales</taxon>
        <taxon>Poaceae</taxon>
        <taxon>PACMAD clade</taxon>
        <taxon>Arundinoideae</taxon>
        <taxon>Arundineae</taxon>
        <taxon>Arundo</taxon>
    </lineage>
</organism>
<reference evidence="2" key="2">
    <citation type="journal article" date="2015" name="Data Brief">
        <title>Shoot transcriptome of the giant reed, Arundo donax.</title>
        <authorList>
            <person name="Barrero R.A."/>
            <person name="Guerrero F.D."/>
            <person name="Moolhuijzen P."/>
            <person name="Goolsby J.A."/>
            <person name="Tidwell J."/>
            <person name="Bellgard S.E."/>
            <person name="Bellgard M.I."/>
        </authorList>
    </citation>
    <scope>NUCLEOTIDE SEQUENCE</scope>
    <source>
        <tissue evidence="2">Shoot tissue taken approximately 20 cm above the soil surface</tissue>
    </source>
</reference>
<name>A0A0A8XN30_ARUDO</name>
<proteinExistence type="predicted"/>
<evidence type="ECO:0000256" key="1">
    <source>
        <dbReference type="SAM" id="MobiDB-lite"/>
    </source>
</evidence>
<feature type="region of interest" description="Disordered" evidence="1">
    <location>
        <begin position="33"/>
        <end position="52"/>
    </location>
</feature>
<dbReference type="AlphaFoldDB" id="A0A0A8XN30"/>
<dbReference type="EMBL" id="GBRH01283349">
    <property type="protein sequence ID" value="JAD14546.1"/>
    <property type="molecule type" value="Transcribed_RNA"/>
</dbReference>
<feature type="compositionally biased region" description="Polar residues" evidence="1">
    <location>
        <begin position="41"/>
        <end position="52"/>
    </location>
</feature>
<evidence type="ECO:0000313" key="2">
    <source>
        <dbReference type="EMBL" id="JAD14546.1"/>
    </source>
</evidence>
<protein>
    <submittedName>
        <fullName evidence="2">Uncharacterized protein</fullName>
    </submittedName>
</protein>